<dbReference type="GO" id="GO:0090729">
    <property type="term" value="F:toxin activity"/>
    <property type="evidence" value="ECO:0007669"/>
    <property type="project" value="UniProtKB-KW"/>
</dbReference>
<dbReference type="Pfam" id="PF00161">
    <property type="entry name" value="RIP"/>
    <property type="match status" value="1"/>
</dbReference>
<dbReference type="EMBL" id="JAJFAZ020000001">
    <property type="protein sequence ID" value="KAI5352915.1"/>
    <property type="molecule type" value="Genomic_DNA"/>
</dbReference>
<comment type="similarity">
    <text evidence="1">Belongs to the ribosome-inactivating protein family.</text>
</comment>
<evidence type="ECO:0000313" key="4">
    <source>
        <dbReference type="Proteomes" id="UP001054821"/>
    </source>
</evidence>
<keyword evidence="1" id="KW-0611">Plant defense</keyword>
<dbReference type="Proteomes" id="UP001054821">
    <property type="component" value="Chromosome 1"/>
</dbReference>
<gene>
    <name evidence="3" type="ORF">L3X38_005807</name>
</gene>
<dbReference type="PRINTS" id="PR00396">
    <property type="entry name" value="SHIGARICIN"/>
</dbReference>
<name>A0AAD4ZRH3_PRUDU</name>
<dbReference type="InterPro" id="IPR016139">
    <property type="entry name" value="Ribosome_inactivat_prot_sub2"/>
</dbReference>
<reference evidence="3 4" key="1">
    <citation type="journal article" date="2022" name="G3 (Bethesda)">
        <title>Whole-genome sequence and methylome profiling of the almond [Prunus dulcis (Mill.) D.A. Webb] cultivar 'Nonpareil'.</title>
        <authorList>
            <person name="D'Amico-Willman K.M."/>
            <person name="Ouma W.Z."/>
            <person name="Meulia T."/>
            <person name="Sideli G.M."/>
            <person name="Gradziel T.M."/>
            <person name="Fresnedo-Ramirez J."/>
        </authorList>
    </citation>
    <scope>NUCLEOTIDE SEQUENCE [LARGE SCALE GENOMIC DNA]</scope>
    <source>
        <strain evidence="3">Clone GOH B32 T37-40</strain>
    </source>
</reference>
<dbReference type="InterPro" id="IPR017989">
    <property type="entry name" value="Ribosome_inactivat_1/2"/>
</dbReference>
<dbReference type="AlphaFoldDB" id="A0AAD4ZRH3"/>
<dbReference type="InterPro" id="IPR016138">
    <property type="entry name" value="Ribosome_inactivat_prot_sub1"/>
</dbReference>
<comment type="catalytic activity">
    <reaction evidence="1">
        <text>Endohydrolysis of the N-glycosidic bond at one specific adenosine on the 28S rRNA.</text>
        <dbReference type="EC" id="3.2.2.22"/>
    </reaction>
</comment>
<comment type="caution">
    <text evidence="3">The sequence shown here is derived from an EMBL/GenBank/DDBJ whole genome shotgun (WGS) entry which is preliminary data.</text>
</comment>
<dbReference type="PANTHER" id="PTHR37610:SF38">
    <property type="entry name" value="RETROTRANSPOSON COPIA-LIKE N-TERMINAL DOMAIN-CONTAINING PROTEIN"/>
    <property type="match status" value="1"/>
</dbReference>
<accession>A0AAD4ZRH3</accession>
<evidence type="ECO:0000256" key="2">
    <source>
        <dbReference type="SAM" id="MobiDB-lite"/>
    </source>
</evidence>
<feature type="compositionally biased region" description="Polar residues" evidence="2">
    <location>
        <begin position="214"/>
        <end position="235"/>
    </location>
</feature>
<keyword evidence="1" id="KW-0652">Protein synthesis inhibitor</keyword>
<proteinExistence type="inferred from homology"/>
<dbReference type="GO" id="GO:0006952">
    <property type="term" value="P:defense response"/>
    <property type="evidence" value="ECO:0007669"/>
    <property type="project" value="UniProtKB-KW"/>
</dbReference>
<dbReference type="Gene3D" id="4.10.470.10">
    <property type="entry name" value="Ricin (A Subunit), domain 2"/>
    <property type="match status" value="1"/>
</dbReference>
<keyword evidence="1" id="KW-0800">Toxin</keyword>
<keyword evidence="1" id="KW-0378">Hydrolase</keyword>
<dbReference type="Pfam" id="PF14223">
    <property type="entry name" value="Retrotran_gag_2"/>
    <property type="match status" value="1"/>
</dbReference>
<dbReference type="GO" id="GO:0017148">
    <property type="term" value="P:negative regulation of translation"/>
    <property type="evidence" value="ECO:0007669"/>
    <property type="project" value="UniProtKB-KW"/>
</dbReference>
<organism evidence="3 4">
    <name type="scientific">Prunus dulcis</name>
    <name type="common">Almond</name>
    <name type="synonym">Amygdalus dulcis</name>
    <dbReference type="NCBI Taxonomy" id="3755"/>
    <lineage>
        <taxon>Eukaryota</taxon>
        <taxon>Viridiplantae</taxon>
        <taxon>Streptophyta</taxon>
        <taxon>Embryophyta</taxon>
        <taxon>Tracheophyta</taxon>
        <taxon>Spermatophyta</taxon>
        <taxon>Magnoliopsida</taxon>
        <taxon>eudicotyledons</taxon>
        <taxon>Gunneridae</taxon>
        <taxon>Pentapetalae</taxon>
        <taxon>rosids</taxon>
        <taxon>fabids</taxon>
        <taxon>Rosales</taxon>
        <taxon>Rosaceae</taxon>
        <taxon>Amygdaloideae</taxon>
        <taxon>Amygdaleae</taxon>
        <taxon>Prunus</taxon>
    </lineage>
</organism>
<dbReference type="InterPro" id="IPR036041">
    <property type="entry name" value="Ribosome-inact_prot_sf"/>
</dbReference>
<feature type="region of interest" description="Disordered" evidence="2">
    <location>
        <begin position="191"/>
        <end position="256"/>
    </location>
</feature>
<dbReference type="InterPro" id="IPR001574">
    <property type="entry name" value="Ribosome_inactivat_prot"/>
</dbReference>
<evidence type="ECO:0000256" key="1">
    <source>
        <dbReference type="RuleBase" id="RU004915"/>
    </source>
</evidence>
<sequence>MVPSCRVVYLRKDKLGYINGDLPQPPSTAPTFPRWRTENSIVKGWLINSLEQSLIGNFIRFSTAKAVWDAIATTYYDGTNTSQVYDLKRRVSRMRQAGGSIETYYNTLQSLWREFDFRRPNMIEYEIDIKRYNDILQEDRVYIFLDGLDDRLDKARSDVLHMTSFPTVDQAYAYVRREDVRQAVMMGSSDRATGAGLAAKSAPRSGLPTRAGQPHNSSTTAHLQIQSYATAADNSEQQDEDPSSHSTHPSLIPRHHSGSYSALQRYLQRAFARCRRSRDPNIDEKTPVLEQIFLGRNQLDEAIGLLRGAVSQPEQALGFVVIIQMLSGAARFRQIEGLVRTTMKEEYDPLKRGLSLATLETKWSDLSEEIQTVPANQTRFHRAITVHNISNARVEINSVESPFVQGVTMLLYDRNRK</sequence>
<protein>
    <submittedName>
        <fullName evidence="3">Uncharacterized protein</fullName>
    </submittedName>
</protein>
<evidence type="ECO:0000313" key="3">
    <source>
        <dbReference type="EMBL" id="KAI5352915.1"/>
    </source>
</evidence>
<dbReference type="GO" id="GO:0030598">
    <property type="term" value="F:rRNA N-glycosylase activity"/>
    <property type="evidence" value="ECO:0007669"/>
    <property type="project" value="UniProtKB-EC"/>
</dbReference>
<keyword evidence="4" id="KW-1185">Reference proteome</keyword>
<dbReference type="SUPFAM" id="SSF56371">
    <property type="entry name" value="Ribosome inactivating proteins (RIP)"/>
    <property type="match status" value="1"/>
</dbReference>
<dbReference type="Gene3D" id="3.40.420.10">
    <property type="entry name" value="Ricin (A subunit), domain 1"/>
    <property type="match status" value="1"/>
</dbReference>
<dbReference type="PANTHER" id="PTHR37610">
    <property type="entry name" value="CCHC-TYPE DOMAIN-CONTAINING PROTEIN"/>
    <property type="match status" value="1"/>
</dbReference>